<reference evidence="8 9" key="1">
    <citation type="submission" date="2021-02" db="EMBL/GenBank/DDBJ databases">
        <authorList>
            <person name="Park J.-S."/>
        </authorList>
    </citation>
    <scope>NUCLEOTIDE SEQUENCE [LARGE SCALE GENOMIC DNA]</scope>
    <source>
        <strain evidence="8 9">188UL20-2</strain>
    </source>
</reference>
<evidence type="ECO:0000256" key="5">
    <source>
        <dbReference type="ARBA" id="ARBA00023014"/>
    </source>
</evidence>
<dbReference type="PANTHER" id="PTHR13932:SF9">
    <property type="entry name" value="COPROPORPHYRINOGEN III OXIDASE"/>
    <property type="match status" value="1"/>
</dbReference>
<proteinExistence type="predicted"/>
<keyword evidence="2" id="KW-0949">S-adenosyl-L-methionine</keyword>
<dbReference type="GO" id="GO:0032259">
    <property type="term" value="P:methylation"/>
    <property type="evidence" value="ECO:0007669"/>
    <property type="project" value="UniProtKB-KW"/>
</dbReference>
<evidence type="ECO:0000313" key="8">
    <source>
        <dbReference type="EMBL" id="MBM7037142.1"/>
    </source>
</evidence>
<sequence length="498" mass="55066">MKEHIVFNRDALQSLLDDESVVGRSTPDPLRFAFARKKGAHAGGMSKPIDPSSVQSALTHALTESSPAQPAIANDRCLYIHIPFCRVRCTYCNFFQYASSKSLIEDYFTALEAELIYKASFSWSQAFPFQAVYVGGGTPTDLSAAQIERLGKLIREHFPLTPDCEITLEGRVNRFSTEKFEAALEGGFNRFSLGVQSFDTHVRRKAKRLDYQEVVVEHLSTMVSYNAAPIVIDLLYGLPFQTLDIWQRDLEFYLDSGVDGVDLYQLIEMQNLPMGRMVEQGKLPAPADTQMKATMFQMGVEFMAKHHQRRLSVNHWASGNRERSIYNSLAKTSAEVLPIGAGAGGNFNGVSAMQHRDMDAYISAVNSNSFPVGMAFQSPIGHQSSNTVKAAFDRGVLRRSELGHTSEGLLFDALLPLFEAWQQRGLVNLEEHALSLTLAGQFWSVTLAQNLISTMAKCTTKPNSHAPSSDNGAEEGSKSAHTENHHSTHHKNASKAVA</sequence>
<feature type="compositionally biased region" description="Polar residues" evidence="6">
    <location>
        <begin position="459"/>
        <end position="471"/>
    </location>
</feature>
<dbReference type="InterPro" id="IPR034505">
    <property type="entry name" value="Coproporphyrinogen-III_oxidase"/>
</dbReference>
<dbReference type="RefSeq" id="WP_205158699.1">
    <property type="nucleotide sequence ID" value="NZ_JAFEUM010000004.1"/>
</dbReference>
<protein>
    <submittedName>
        <fullName evidence="8">Heme anaerobic degradation radical SAM methyltransferase ChuW/HutW</fullName>
    </submittedName>
</protein>
<name>A0ABS2HLY9_9VIBR</name>
<evidence type="ECO:0000313" key="9">
    <source>
        <dbReference type="Proteomes" id="UP000809621"/>
    </source>
</evidence>
<evidence type="ECO:0000256" key="4">
    <source>
        <dbReference type="ARBA" id="ARBA00023004"/>
    </source>
</evidence>
<evidence type="ECO:0000256" key="1">
    <source>
        <dbReference type="ARBA" id="ARBA00001966"/>
    </source>
</evidence>
<evidence type="ECO:0000256" key="2">
    <source>
        <dbReference type="ARBA" id="ARBA00022691"/>
    </source>
</evidence>
<feature type="region of interest" description="Disordered" evidence="6">
    <location>
        <begin position="459"/>
        <end position="498"/>
    </location>
</feature>
<feature type="domain" description="Radical SAM core" evidence="7">
    <location>
        <begin position="70"/>
        <end position="309"/>
    </location>
</feature>
<keyword evidence="8" id="KW-0489">Methyltransferase</keyword>
<dbReference type="SMART" id="SM00729">
    <property type="entry name" value="Elp3"/>
    <property type="match status" value="1"/>
</dbReference>
<dbReference type="SFLD" id="SFLDG01065">
    <property type="entry name" value="anaerobic_coproporphyrinogen-I"/>
    <property type="match status" value="1"/>
</dbReference>
<evidence type="ECO:0000259" key="7">
    <source>
        <dbReference type="PROSITE" id="PS51918"/>
    </source>
</evidence>
<keyword evidence="9" id="KW-1185">Reference proteome</keyword>
<dbReference type="Pfam" id="PF04055">
    <property type="entry name" value="Radical_SAM"/>
    <property type="match status" value="1"/>
</dbReference>
<dbReference type="Gene3D" id="3.20.20.70">
    <property type="entry name" value="Aldolase class I"/>
    <property type="match status" value="1"/>
</dbReference>
<gene>
    <name evidence="8" type="ORF">JQC93_12075</name>
</gene>
<keyword evidence="8" id="KW-0808">Transferase</keyword>
<accession>A0ABS2HLY9</accession>
<evidence type="ECO:0000256" key="6">
    <source>
        <dbReference type="SAM" id="MobiDB-lite"/>
    </source>
</evidence>
<dbReference type="InterPro" id="IPR058240">
    <property type="entry name" value="rSAM_sf"/>
</dbReference>
<dbReference type="NCBIfam" id="TIGR04107">
    <property type="entry name" value="rSAM_HutW"/>
    <property type="match status" value="1"/>
</dbReference>
<dbReference type="PROSITE" id="PS51918">
    <property type="entry name" value="RADICAL_SAM"/>
    <property type="match status" value="1"/>
</dbReference>
<dbReference type="InterPro" id="IPR007197">
    <property type="entry name" value="rSAM"/>
</dbReference>
<dbReference type="InterPro" id="IPR013785">
    <property type="entry name" value="Aldolase_TIM"/>
</dbReference>
<dbReference type="SUPFAM" id="SSF102114">
    <property type="entry name" value="Radical SAM enzymes"/>
    <property type="match status" value="1"/>
</dbReference>
<dbReference type="SFLD" id="SFLDF00311">
    <property type="entry name" value="heme_degradation_proteins_(Hut"/>
    <property type="match status" value="1"/>
</dbReference>
<organism evidence="8 9">
    <name type="scientific">Vibrio ulleungensis</name>
    <dbReference type="NCBI Taxonomy" id="2807619"/>
    <lineage>
        <taxon>Bacteria</taxon>
        <taxon>Pseudomonadati</taxon>
        <taxon>Pseudomonadota</taxon>
        <taxon>Gammaproteobacteria</taxon>
        <taxon>Vibrionales</taxon>
        <taxon>Vibrionaceae</taxon>
        <taxon>Vibrio</taxon>
    </lineage>
</organism>
<dbReference type="SFLD" id="SFLDS00029">
    <property type="entry name" value="Radical_SAM"/>
    <property type="match status" value="1"/>
</dbReference>
<dbReference type="EMBL" id="JAFEUM010000004">
    <property type="protein sequence ID" value="MBM7037142.1"/>
    <property type="molecule type" value="Genomic_DNA"/>
</dbReference>
<evidence type="ECO:0000256" key="3">
    <source>
        <dbReference type="ARBA" id="ARBA00022723"/>
    </source>
</evidence>
<dbReference type="PANTHER" id="PTHR13932">
    <property type="entry name" value="COPROPORPHYRINIGEN III OXIDASE"/>
    <property type="match status" value="1"/>
</dbReference>
<comment type="caution">
    <text evidence="8">The sequence shown here is derived from an EMBL/GenBank/DDBJ whole genome shotgun (WGS) entry which is preliminary data.</text>
</comment>
<keyword evidence="3" id="KW-0479">Metal-binding</keyword>
<feature type="compositionally biased region" description="Basic residues" evidence="6">
    <location>
        <begin position="487"/>
        <end position="498"/>
    </location>
</feature>
<keyword evidence="5" id="KW-0411">Iron-sulfur</keyword>
<dbReference type="GO" id="GO:0008168">
    <property type="term" value="F:methyltransferase activity"/>
    <property type="evidence" value="ECO:0007669"/>
    <property type="project" value="UniProtKB-KW"/>
</dbReference>
<dbReference type="InterPro" id="IPR026332">
    <property type="entry name" value="HutW"/>
</dbReference>
<keyword evidence="4" id="KW-0408">Iron</keyword>
<dbReference type="CDD" id="cd01335">
    <property type="entry name" value="Radical_SAM"/>
    <property type="match status" value="1"/>
</dbReference>
<dbReference type="Proteomes" id="UP000809621">
    <property type="component" value="Unassembled WGS sequence"/>
</dbReference>
<comment type="cofactor">
    <cofactor evidence="1">
        <name>[4Fe-4S] cluster</name>
        <dbReference type="ChEBI" id="CHEBI:49883"/>
    </cofactor>
</comment>
<dbReference type="InterPro" id="IPR006638">
    <property type="entry name" value="Elp3/MiaA/NifB-like_rSAM"/>
</dbReference>
<feature type="compositionally biased region" description="Basic and acidic residues" evidence="6">
    <location>
        <begin position="475"/>
        <end position="486"/>
    </location>
</feature>